<sequence length="223" mass="25864">MNRKCKNHPDRFCYICGHVVLPDRRAKITDFVKSYHAYFGVKLGDQEKPFAPHICYKTCVENLRDWRNKKRKSMLFGIPMVWRVGKDHITDCYFCMTNLQGINRKNKHHVQYPEVPSAIKPVPHGPKVPIPEPDVIMESSSNPESSDAANSDKSGAYKPVDDDQLMPLTQAELNDLTRDLNLSKESAQLLGSRLHENCLLAPETMFYWYQDREREFRKLIPDL</sequence>
<evidence type="ECO:0000313" key="2">
    <source>
        <dbReference type="EMBL" id="KAK3880371.1"/>
    </source>
</evidence>
<feature type="compositionally biased region" description="Pro residues" evidence="1">
    <location>
        <begin position="123"/>
        <end position="132"/>
    </location>
</feature>
<evidence type="ECO:0000256" key="1">
    <source>
        <dbReference type="SAM" id="MobiDB-lite"/>
    </source>
</evidence>
<name>A0AAE1KNH4_PETCI</name>
<feature type="compositionally biased region" description="Polar residues" evidence="1">
    <location>
        <begin position="138"/>
        <end position="153"/>
    </location>
</feature>
<protein>
    <submittedName>
        <fullName evidence="2">Uncharacterized protein</fullName>
    </submittedName>
</protein>
<organism evidence="2 3">
    <name type="scientific">Petrolisthes cinctipes</name>
    <name type="common">Flat porcelain crab</name>
    <dbReference type="NCBI Taxonomy" id="88211"/>
    <lineage>
        <taxon>Eukaryota</taxon>
        <taxon>Metazoa</taxon>
        <taxon>Ecdysozoa</taxon>
        <taxon>Arthropoda</taxon>
        <taxon>Crustacea</taxon>
        <taxon>Multicrustacea</taxon>
        <taxon>Malacostraca</taxon>
        <taxon>Eumalacostraca</taxon>
        <taxon>Eucarida</taxon>
        <taxon>Decapoda</taxon>
        <taxon>Pleocyemata</taxon>
        <taxon>Anomura</taxon>
        <taxon>Galatheoidea</taxon>
        <taxon>Porcellanidae</taxon>
        <taxon>Petrolisthes</taxon>
    </lineage>
</organism>
<feature type="region of interest" description="Disordered" evidence="1">
    <location>
        <begin position="116"/>
        <end position="164"/>
    </location>
</feature>
<accession>A0AAE1KNH4</accession>
<gene>
    <name evidence="2" type="ORF">Pcinc_015137</name>
</gene>
<evidence type="ECO:0000313" key="3">
    <source>
        <dbReference type="Proteomes" id="UP001286313"/>
    </source>
</evidence>
<dbReference type="Proteomes" id="UP001286313">
    <property type="component" value="Unassembled WGS sequence"/>
</dbReference>
<dbReference type="AlphaFoldDB" id="A0AAE1KNH4"/>
<reference evidence="2" key="1">
    <citation type="submission" date="2023-10" db="EMBL/GenBank/DDBJ databases">
        <title>Genome assemblies of two species of porcelain crab, Petrolisthes cinctipes and Petrolisthes manimaculis (Anomura: Porcellanidae).</title>
        <authorList>
            <person name="Angst P."/>
        </authorList>
    </citation>
    <scope>NUCLEOTIDE SEQUENCE</scope>
    <source>
        <strain evidence="2">PB745_01</strain>
        <tissue evidence="2">Gill</tissue>
    </source>
</reference>
<dbReference type="EMBL" id="JAWQEG010001327">
    <property type="protein sequence ID" value="KAK3880371.1"/>
    <property type="molecule type" value="Genomic_DNA"/>
</dbReference>
<comment type="caution">
    <text evidence="2">The sequence shown here is derived from an EMBL/GenBank/DDBJ whole genome shotgun (WGS) entry which is preliminary data.</text>
</comment>
<proteinExistence type="predicted"/>
<keyword evidence="3" id="KW-1185">Reference proteome</keyword>